<dbReference type="Proteomes" id="UP000438476">
    <property type="component" value="Unassembled WGS sequence"/>
</dbReference>
<dbReference type="AlphaFoldDB" id="A0A6I4SZU4"/>
<feature type="chain" id="PRO_5026157715" evidence="1">
    <location>
        <begin position="18"/>
        <end position="211"/>
    </location>
</feature>
<reference evidence="2 3" key="1">
    <citation type="submission" date="2019-12" db="EMBL/GenBank/DDBJ databases">
        <title>Genomic-based taxomic classification of the family Erythrobacteraceae.</title>
        <authorList>
            <person name="Xu L."/>
        </authorList>
    </citation>
    <scope>NUCLEOTIDE SEQUENCE [LARGE SCALE GENOMIC DNA]</scope>
    <source>
        <strain evidence="2 3">LMG 29518</strain>
    </source>
</reference>
<proteinExistence type="predicted"/>
<comment type="caution">
    <text evidence="2">The sequence shown here is derived from an EMBL/GenBank/DDBJ whole genome shotgun (WGS) entry which is preliminary data.</text>
</comment>
<evidence type="ECO:0000313" key="3">
    <source>
        <dbReference type="Proteomes" id="UP000438476"/>
    </source>
</evidence>
<feature type="signal peptide" evidence="1">
    <location>
        <begin position="1"/>
        <end position="17"/>
    </location>
</feature>
<evidence type="ECO:0000313" key="2">
    <source>
        <dbReference type="EMBL" id="MXO64238.1"/>
    </source>
</evidence>
<accession>A0A6I4SZU4</accession>
<evidence type="ECO:0000256" key="1">
    <source>
        <dbReference type="SAM" id="SignalP"/>
    </source>
</evidence>
<gene>
    <name evidence="2" type="ORF">GRI91_00490</name>
</gene>
<keyword evidence="3" id="KW-1185">Reference proteome</keyword>
<organism evidence="2 3">
    <name type="scientific">Altericroceibacterium endophyticum</name>
    <dbReference type="NCBI Taxonomy" id="1808508"/>
    <lineage>
        <taxon>Bacteria</taxon>
        <taxon>Pseudomonadati</taxon>
        <taxon>Pseudomonadota</taxon>
        <taxon>Alphaproteobacteria</taxon>
        <taxon>Sphingomonadales</taxon>
        <taxon>Erythrobacteraceae</taxon>
        <taxon>Altericroceibacterium</taxon>
    </lineage>
</organism>
<dbReference type="PROSITE" id="PS51257">
    <property type="entry name" value="PROKAR_LIPOPROTEIN"/>
    <property type="match status" value="1"/>
</dbReference>
<dbReference type="OrthoDB" id="7428128at2"/>
<protein>
    <submittedName>
        <fullName evidence="2">Uncharacterized protein</fullName>
    </submittedName>
</protein>
<dbReference type="RefSeq" id="WP_160734692.1">
    <property type="nucleotide sequence ID" value="NZ_WTYT01000001.1"/>
</dbReference>
<sequence>MYQVRMPLLLLPLLALSACGSGEGGDNVASSTAEAEQAPFVSAFTSRIAEDHIGPFSYHYNREDFVRTEIEIAVPPIYDGTIWGVKLIPAKSAAKLGNASCDYNHSGEQQTCSAAKEPGLTMALLERPISNYGQAFINAGFSQSDLPEISLMDKQGFRVTIARDGSETEYSFIPVEGRTLMLARQISNEASAYRTEIRDVMRSLKSPENRF</sequence>
<dbReference type="EMBL" id="WTYT01000001">
    <property type="protein sequence ID" value="MXO64238.1"/>
    <property type="molecule type" value="Genomic_DNA"/>
</dbReference>
<keyword evidence="1" id="KW-0732">Signal</keyword>
<name>A0A6I4SZU4_9SPHN</name>